<reference evidence="3 4" key="1">
    <citation type="submission" date="2009-04" db="EMBL/GenBank/DDBJ databases">
        <authorList>
            <person name="Sebastian Y."/>
            <person name="Madupu R."/>
            <person name="Durkin A.S."/>
            <person name="Torralba M."/>
            <person name="Methe B."/>
            <person name="Sutton G.G."/>
            <person name="Strausberg R.L."/>
            <person name="Nelson K.E."/>
        </authorList>
    </citation>
    <scope>NUCLEOTIDE SEQUENCE [LARGE SCALE GENOMIC DNA]</scope>
    <source>
        <strain evidence="4">ATCC 35406 / BCRC 14492 / JCM 8526 / NCTC 13058 / HG 370</strain>
    </source>
</reference>
<gene>
    <name evidence="3" type="ORF">POREN0001_1840</name>
</gene>
<evidence type="ECO:0000259" key="2">
    <source>
        <dbReference type="Pfam" id="PF09967"/>
    </source>
</evidence>
<protein>
    <recommendedName>
        <fullName evidence="2">VWA-like domain-containing protein</fullName>
    </recommendedName>
</protein>
<sequence>MKELLRHISDEWFLAEPLLFDTLCSHELVENLDLKVEMRVGKGRIEYNTEKLSNRSEGYIAKRLRIEVVRILLRHPYQRQPLNHRPFCLAIASDMTIAEYYDANETMATRTMMKLPPNHSFEEYYSMVDALIPPQNSSSKEEKKTQRGGLEQGETSQKKQGVNGGAGERSPEGGRAKGSVRDGANGLASGESEGLSSSTTATSSEGEPSQKHDAARELQMHAEEWEERSALWEEDELQNETIEKLIEKARNTKTWGTLSRELQQLLETSIFAKVNIRRQLAQFRTGILSNKVVLSRMKPSRRYGFMQMGIRHPYTTRLLIGVDVSGSIANDDIQNFLSVINHFFTQGIEHIEVVQFDSELRLPVQEMFRVRKSIKVMARGGTNFDPLIRYFEEHTEYDGLIIFTDGYAPLPQVRTRRKLLWILSSLAAYKRFEGAPKLYIRA</sequence>
<accession>C3JBV4</accession>
<feature type="compositionally biased region" description="Basic and acidic residues" evidence="1">
    <location>
        <begin position="208"/>
        <end position="217"/>
    </location>
</feature>
<dbReference type="InterPro" id="IPR036465">
    <property type="entry name" value="vWFA_dom_sf"/>
</dbReference>
<dbReference type="eggNOG" id="COG3864">
    <property type="taxonomic scope" value="Bacteria"/>
</dbReference>
<dbReference type="GeneID" id="93365971"/>
<feature type="region of interest" description="Disordered" evidence="1">
    <location>
        <begin position="134"/>
        <end position="217"/>
    </location>
</feature>
<dbReference type="Pfam" id="PF09967">
    <property type="entry name" value="DUF2201"/>
    <property type="match status" value="1"/>
</dbReference>
<organism evidence="3 4">
    <name type="scientific">Porphyromonas endodontalis (strain ATCC 35406 / DSM 24491 / JCM 8526 / CCUG 16442 / BCRC 14492 / NCTC 13058 / HG 370)</name>
    <name type="common">Bacteroides endodontalis</name>
    <dbReference type="NCBI Taxonomy" id="553175"/>
    <lineage>
        <taxon>Bacteria</taxon>
        <taxon>Pseudomonadati</taxon>
        <taxon>Bacteroidota</taxon>
        <taxon>Bacteroidia</taxon>
        <taxon>Bacteroidales</taxon>
        <taxon>Porphyromonadaceae</taxon>
        <taxon>Porphyromonas</taxon>
    </lineage>
</organism>
<proteinExistence type="predicted"/>
<name>C3JBV4_POREA</name>
<evidence type="ECO:0000313" key="4">
    <source>
        <dbReference type="Proteomes" id="UP000004295"/>
    </source>
</evidence>
<dbReference type="SUPFAM" id="SSF53300">
    <property type="entry name" value="vWA-like"/>
    <property type="match status" value="1"/>
</dbReference>
<comment type="caution">
    <text evidence="3">The sequence shown here is derived from an EMBL/GenBank/DDBJ whole genome shotgun (WGS) entry which is preliminary data.</text>
</comment>
<evidence type="ECO:0000256" key="1">
    <source>
        <dbReference type="SAM" id="MobiDB-lite"/>
    </source>
</evidence>
<dbReference type="EMBL" id="ACNN01000026">
    <property type="protein sequence ID" value="EEN82464.1"/>
    <property type="molecule type" value="Genomic_DNA"/>
</dbReference>
<dbReference type="AlphaFoldDB" id="C3JBV4"/>
<dbReference type="PANTHER" id="PTHR38730:SF1">
    <property type="entry name" value="SLL7028 PROTEIN"/>
    <property type="match status" value="1"/>
</dbReference>
<evidence type="ECO:0000313" key="3">
    <source>
        <dbReference type="EMBL" id="EEN82464.1"/>
    </source>
</evidence>
<dbReference type="PANTHER" id="PTHR38730">
    <property type="entry name" value="SLL7028 PROTEIN"/>
    <property type="match status" value="1"/>
</dbReference>
<keyword evidence="4" id="KW-1185">Reference proteome</keyword>
<dbReference type="Proteomes" id="UP000004295">
    <property type="component" value="Unassembled WGS sequence"/>
</dbReference>
<feature type="domain" description="VWA-like" evidence="2">
    <location>
        <begin position="319"/>
        <end position="425"/>
    </location>
</feature>
<dbReference type="RefSeq" id="WP_004334301.1">
    <property type="nucleotide sequence ID" value="NZ_ACNN01000026.1"/>
</dbReference>
<feature type="compositionally biased region" description="Low complexity" evidence="1">
    <location>
        <begin position="186"/>
        <end position="207"/>
    </location>
</feature>
<dbReference type="STRING" id="553175.POREN0001_1840"/>
<dbReference type="InterPro" id="IPR018698">
    <property type="entry name" value="VWA-like_dom"/>
</dbReference>